<dbReference type="InterPro" id="IPR031314">
    <property type="entry name" value="DNK_dom"/>
</dbReference>
<feature type="domain" description="Deoxynucleoside kinase" evidence="1">
    <location>
        <begin position="31"/>
        <end position="192"/>
    </location>
</feature>
<dbReference type="Gene3D" id="3.40.50.300">
    <property type="entry name" value="P-loop containing nucleotide triphosphate hydrolases"/>
    <property type="match status" value="1"/>
</dbReference>
<comment type="caution">
    <text evidence="2">The sequence shown here is derived from an EMBL/GenBank/DDBJ whole genome shotgun (WGS) entry which is preliminary data.</text>
</comment>
<gene>
    <name evidence="2" type="ORF">RFI_20535</name>
</gene>
<accession>X6MS43</accession>
<dbReference type="Proteomes" id="UP000023152">
    <property type="component" value="Unassembled WGS sequence"/>
</dbReference>
<evidence type="ECO:0000259" key="1">
    <source>
        <dbReference type="Pfam" id="PF01712"/>
    </source>
</evidence>
<dbReference type="EMBL" id="ASPP01017819">
    <property type="protein sequence ID" value="ETO16803.1"/>
    <property type="molecule type" value="Genomic_DNA"/>
</dbReference>
<name>X6MS43_RETFI</name>
<sequence length="199" mass="23539">MEVMDWFRQLHWNNLRVSKVSKNYKNHEDKTKSPPKRNWDVIIVERSALTAFEIFSKNLKDSGKMSEWEFSLLARFVQLVDWEPKYTLYLQLNYNNKKKIFKKWSSFCCYGVKFLNKELVEALHNRHEALFVKGTEKNEKQSPNKEPKVLQCISNTTSSPSKTRMFGQSQVIVINGNQDKEKVFEDTVKEIDQIRALLI</sequence>
<protein>
    <recommendedName>
        <fullName evidence="1">Deoxynucleoside kinase domain-containing protein</fullName>
    </recommendedName>
</protein>
<organism evidence="2 3">
    <name type="scientific">Reticulomyxa filosa</name>
    <dbReference type="NCBI Taxonomy" id="46433"/>
    <lineage>
        <taxon>Eukaryota</taxon>
        <taxon>Sar</taxon>
        <taxon>Rhizaria</taxon>
        <taxon>Retaria</taxon>
        <taxon>Foraminifera</taxon>
        <taxon>Monothalamids</taxon>
        <taxon>Reticulomyxidae</taxon>
        <taxon>Reticulomyxa</taxon>
    </lineage>
</organism>
<evidence type="ECO:0000313" key="2">
    <source>
        <dbReference type="EMBL" id="ETO16803.1"/>
    </source>
</evidence>
<dbReference type="Pfam" id="PF01712">
    <property type="entry name" value="dNK"/>
    <property type="match status" value="1"/>
</dbReference>
<dbReference type="OrthoDB" id="567086at2759"/>
<proteinExistence type="predicted"/>
<reference evidence="2 3" key="1">
    <citation type="journal article" date="2013" name="Curr. Biol.">
        <title>The Genome of the Foraminiferan Reticulomyxa filosa.</title>
        <authorList>
            <person name="Glockner G."/>
            <person name="Hulsmann N."/>
            <person name="Schleicher M."/>
            <person name="Noegel A.A."/>
            <person name="Eichinger L."/>
            <person name="Gallinger C."/>
            <person name="Pawlowski J."/>
            <person name="Sierra R."/>
            <person name="Euteneuer U."/>
            <person name="Pillet L."/>
            <person name="Moustafa A."/>
            <person name="Platzer M."/>
            <person name="Groth M."/>
            <person name="Szafranski K."/>
            <person name="Schliwa M."/>
        </authorList>
    </citation>
    <scope>NUCLEOTIDE SEQUENCE [LARGE SCALE GENOMIC DNA]</scope>
</reference>
<evidence type="ECO:0000313" key="3">
    <source>
        <dbReference type="Proteomes" id="UP000023152"/>
    </source>
</evidence>
<dbReference type="AlphaFoldDB" id="X6MS43"/>
<keyword evidence="3" id="KW-1185">Reference proteome</keyword>
<dbReference type="InterPro" id="IPR027417">
    <property type="entry name" value="P-loop_NTPase"/>
</dbReference>